<organism evidence="2 3">
    <name type="scientific">Arabidopsis arenosa</name>
    <name type="common">Sand rock-cress</name>
    <name type="synonym">Cardaminopsis arenosa</name>
    <dbReference type="NCBI Taxonomy" id="38785"/>
    <lineage>
        <taxon>Eukaryota</taxon>
        <taxon>Viridiplantae</taxon>
        <taxon>Streptophyta</taxon>
        <taxon>Embryophyta</taxon>
        <taxon>Tracheophyta</taxon>
        <taxon>Spermatophyta</taxon>
        <taxon>Magnoliopsida</taxon>
        <taxon>eudicotyledons</taxon>
        <taxon>Gunneridae</taxon>
        <taxon>Pentapetalae</taxon>
        <taxon>rosids</taxon>
        <taxon>malvids</taxon>
        <taxon>Brassicales</taxon>
        <taxon>Brassicaceae</taxon>
        <taxon>Camelineae</taxon>
        <taxon>Arabidopsis</taxon>
    </lineage>
</organism>
<gene>
    <name evidence="2" type="ORF">AARE701A_LOCUS12354</name>
</gene>
<protein>
    <recommendedName>
        <fullName evidence="4">No apical meristem-associated C-terminal domain-containing protein</fullName>
    </recommendedName>
</protein>
<dbReference type="PANTHER" id="PTHR45023:SF4">
    <property type="entry name" value="GLYCINE-RICH PROTEIN-RELATED"/>
    <property type="match status" value="1"/>
</dbReference>
<evidence type="ECO:0008006" key="4">
    <source>
        <dbReference type="Google" id="ProtNLM"/>
    </source>
</evidence>
<sequence>MLEHAWRELRHDQKWCASHSTKETDKSKRRKVEFGSIHSSEASQVHGESEASQARPPGVNAAKGKGKKTANSSPNVEVEGHTLERIQILWDIKQQTFALKQQEHALKDKLTNKKLLGFLLAKSDPFTEIEEELKTKLIREILL</sequence>
<evidence type="ECO:0000256" key="1">
    <source>
        <dbReference type="SAM" id="MobiDB-lite"/>
    </source>
</evidence>
<feature type="region of interest" description="Disordered" evidence="1">
    <location>
        <begin position="1"/>
        <end position="77"/>
    </location>
</feature>
<accession>A0A8S2AC99</accession>
<name>A0A8S2AC99_ARAAE</name>
<dbReference type="PANTHER" id="PTHR45023">
    <property type="match status" value="1"/>
</dbReference>
<proteinExistence type="predicted"/>
<evidence type="ECO:0000313" key="3">
    <source>
        <dbReference type="Proteomes" id="UP000682877"/>
    </source>
</evidence>
<feature type="compositionally biased region" description="Basic and acidic residues" evidence="1">
    <location>
        <begin position="1"/>
        <end position="26"/>
    </location>
</feature>
<evidence type="ECO:0000313" key="2">
    <source>
        <dbReference type="EMBL" id="CAE6073755.1"/>
    </source>
</evidence>
<dbReference type="EMBL" id="LR999455">
    <property type="protein sequence ID" value="CAE6073755.1"/>
    <property type="molecule type" value="Genomic_DNA"/>
</dbReference>
<dbReference type="AlphaFoldDB" id="A0A8S2AC99"/>
<reference evidence="2" key="1">
    <citation type="submission" date="2021-01" db="EMBL/GenBank/DDBJ databases">
        <authorList>
            <person name="Bezrukov I."/>
        </authorList>
    </citation>
    <scope>NUCLEOTIDE SEQUENCE</scope>
</reference>
<keyword evidence="3" id="KW-1185">Reference proteome</keyword>
<dbReference type="Proteomes" id="UP000682877">
    <property type="component" value="Chromosome 5"/>
</dbReference>